<dbReference type="RefSeq" id="WP_167844685.1">
    <property type="nucleotide sequence ID" value="NZ_JHEG04000001.1"/>
</dbReference>
<dbReference type="AlphaFoldDB" id="A0A8S9T377"/>
<reference evidence="1" key="1">
    <citation type="journal article" date="2015" name="Genome Announc.">
        <title>Draft Genome Sequence of Tolypothrix boutellei Strain VB521301.</title>
        <authorList>
            <person name="Chandrababunaidu M.M."/>
            <person name="Singh D."/>
            <person name="Sen D."/>
            <person name="Bhan S."/>
            <person name="Das S."/>
            <person name="Gupta A."/>
            <person name="Adhikary S.P."/>
            <person name="Tripathy S."/>
        </authorList>
    </citation>
    <scope>NUCLEOTIDE SEQUENCE</scope>
    <source>
        <strain evidence="1">VB521301</strain>
    </source>
</reference>
<dbReference type="Proteomes" id="UP000029738">
    <property type="component" value="Unassembled WGS sequence"/>
</dbReference>
<organism evidence="1 2">
    <name type="scientific">Tolypothrix bouteillei VB521301</name>
    <dbReference type="NCBI Taxonomy" id="1479485"/>
    <lineage>
        <taxon>Bacteria</taxon>
        <taxon>Bacillati</taxon>
        <taxon>Cyanobacteriota</taxon>
        <taxon>Cyanophyceae</taxon>
        <taxon>Nostocales</taxon>
        <taxon>Tolypothrichaceae</taxon>
        <taxon>Tolypothrix</taxon>
    </lineage>
</organism>
<dbReference type="EMBL" id="JHEG04000001">
    <property type="protein sequence ID" value="KAF3886528.1"/>
    <property type="molecule type" value="Genomic_DNA"/>
</dbReference>
<gene>
    <name evidence="1" type="ORF">DA73_0400014340</name>
</gene>
<protein>
    <submittedName>
        <fullName evidence="1">Uncharacterized protein</fullName>
    </submittedName>
</protein>
<accession>A0A8S9T377</accession>
<sequence length="387" mass="44471">MTSSESNSIRLDIHNPIRIFFPNKVAYPIPHNEVGTNTPILLRISIFNKTSNRFRLHLLQPILPELLTRDGQIIQRRLVTDEGFTNNQQNISLEQHQSREAVFFQISPNCSCGFDLPAKFFWHNNILQLKIPTIPMFSPNSFYPTSFWCFDRLEAKNYQLRFILNTSNENKWSDESNIERARTVGEISSEMLATPWLNLRLVQPLSTDSRAIEVDGVQFKIEMPESVLTIPNRQTGAKTDVKLGIQVINNTSNSLRFYQLGSINMYLIDDNERALQTLPEKISAGKPKLLTNYSVQSGKSAFFSLNGEISWRDKNVLQIAFPRKSRQQFTGNDSYYHFGELTANQSYQLQVTYKVAESATHLEEKILEKVWTGWVTLPSVNFTLVEP</sequence>
<evidence type="ECO:0000313" key="2">
    <source>
        <dbReference type="Proteomes" id="UP000029738"/>
    </source>
</evidence>
<name>A0A8S9T377_9CYAN</name>
<reference evidence="1" key="2">
    <citation type="submission" date="2019-11" db="EMBL/GenBank/DDBJ databases">
        <title>Improved Assembly of Tolypothrix boutellei genome.</title>
        <authorList>
            <person name="Sarangi A.N."/>
            <person name="Mukherjee M."/>
            <person name="Ghosh S."/>
            <person name="Singh D."/>
            <person name="Das A."/>
            <person name="Kant S."/>
            <person name="Prusty A."/>
            <person name="Tripathy S."/>
        </authorList>
    </citation>
    <scope>NUCLEOTIDE SEQUENCE</scope>
    <source>
        <strain evidence="1">VB521301</strain>
    </source>
</reference>
<keyword evidence="2" id="KW-1185">Reference proteome</keyword>
<evidence type="ECO:0000313" key="1">
    <source>
        <dbReference type="EMBL" id="KAF3886528.1"/>
    </source>
</evidence>
<proteinExistence type="predicted"/>
<comment type="caution">
    <text evidence="1">The sequence shown here is derived from an EMBL/GenBank/DDBJ whole genome shotgun (WGS) entry which is preliminary data.</text>
</comment>